<accession>A5BTT8</accession>
<feature type="compositionally biased region" description="Basic and acidic residues" evidence="1">
    <location>
        <begin position="25"/>
        <end position="41"/>
    </location>
</feature>
<name>A5BTT8_VITVI</name>
<gene>
    <name evidence="2" type="ORF">VITISV_024279</name>
</gene>
<organism evidence="2">
    <name type="scientific">Vitis vinifera</name>
    <name type="common">Grape</name>
    <dbReference type="NCBI Taxonomy" id="29760"/>
    <lineage>
        <taxon>Eukaryota</taxon>
        <taxon>Viridiplantae</taxon>
        <taxon>Streptophyta</taxon>
        <taxon>Embryophyta</taxon>
        <taxon>Tracheophyta</taxon>
        <taxon>Spermatophyta</taxon>
        <taxon>Magnoliopsida</taxon>
        <taxon>eudicotyledons</taxon>
        <taxon>Gunneridae</taxon>
        <taxon>Pentapetalae</taxon>
        <taxon>rosids</taxon>
        <taxon>Vitales</taxon>
        <taxon>Vitaceae</taxon>
        <taxon>Viteae</taxon>
        <taxon>Vitis</taxon>
    </lineage>
</organism>
<feature type="region of interest" description="Disordered" evidence="1">
    <location>
        <begin position="22"/>
        <end position="81"/>
    </location>
</feature>
<evidence type="ECO:0000256" key="1">
    <source>
        <dbReference type="SAM" id="MobiDB-lite"/>
    </source>
</evidence>
<sequence>MGEPDAHRERAKCAPWASQTLNARAPRESQMRIASEPDAHCARTTGEPNTHRVRTVGEPDMHRLTRTKMPTHNTGEPVQSTRACLGKKRQRLMDAMPCAPREISHGRNAMARCWEASNKPKPWTPRHGMGSHISVGKAY</sequence>
<reference evidence="2" key="1">
    <citation type="journal article" date="2007" name="PLoS ONE">
        <title>The first genome sequence of an elite grapevine cultivar (Pinot noir Vitis vinifera L.): coping with a highly heterozygous genome.</title>
        <authorList>
            <person name="Velasco R."/>
            <person name="Zharkikh A."/>
            <person name="Troggio M."/>
            <person name="Cartwright D.A."/>
            <person name="Cestaro A."/>
            <person name="Pruss D."/>
            <person name="Pindo M."/>
            <person name="FitzGerald L.M."/>
            <person name="Vezzulli S."/>
            <person name="Reid J."/>
            <person name="Malacarne G."/>
            <person name="Iliev D."/>
            <person name="Coppola G."/>
            <person name="Wardell B."/>
            <person name="Micheletti D."/>
            <person name="Macalma T."/>
            <person name="Facci M."/>
            <person name="Mitchell J.T."/>
            <person name="Perazzolli M."/>
            <person name="Eldredge G."/>
            <person name="Gatto P."/>
            <person name="Oyzerski R."/>
            <person name="Moretto M."/>
            <person name="Gutin N."/>
            <person name="Stefanini M."/>
            <person name="Chen Y."/>
            <person name="Segala C."/>
            <person name="Davenport C."/>
            <person name="Dematte L."/>
            <person name="Mraz A."/>
            <person name="Battilana J."/>
            <person name="Stormo K."/>
            <person name="Costa F."/>
            <person name="Tao Q."/>
            <person name="Si-Ammour A."/>
            <person name="Harkins T."/>
            <person name="Lackey A."/>
            <person name="Perbost C."/>
            <person name="Taillon B."/>
            <person name="Stella A."/>
            <person name="Solovyev V."/>
            <person name="Fawcett J.A."/>
            <person name="Sterck L."/>
            <person name="Vandepoele K."/>
            <person name="Grando S.M."/>
            <person name="Toppo S."/>
            <person name="Moser C."/>
            <person name="Lanchbury J."/>
            <person name="Bogden R."/>
            <person name="Skolnick M."/>
            <person name="Sgaramella V."/>
            <person name="Bhatnagar S.K."/>
            <person name="Fontana P."/>
            <person name="Gutin A."/>
            <person name="Van de Peer Y."/>
            <person name="Salamini F."/>
            <person name="Viola R."/>
        </authorList>
    </citation>
    <scope>NUCLEOTIDE SEQUENCE</scope>
</reference>
<feature type="compositionally biased region" description="Polar residues" evidence="1">
    <location>
        <begin position="68"/>
        <end position="81"/>
    </location>
</feature>
<dbReference type="EMBL" id="AM470860">
    <property type="protein sequence ID" value="CAN66010.1"/>
    <property type="molecule type" value="Genomic_DNA"/>
</dbReference>
<proteinExistence type="predicted"/>
<dbReference type="AlphaFoldDB" id="A5BTT8"/>
<protein>
    <submittedName>
        <fullName evidence="2">Uncharacterized protein</fullName>
    </submittedName>
</protein>
<evidence type="ECO:0000313" key="2">
    <source>
        <dbReference type="EMBL" id="CAN66010.1"/>
    </source>
</evidence>